<dbReference type="GeneID" id="70577531"/>
<dbReference type="RefSeq" id="WP_238056731.1">
    <property type="nucleotide sequence ID" value="NZ_JABFIF010000009.1"/>
</dbReference>
<evidence type="ECO:0000256" key="1">
    <source>
        <dbReference type="SAM" id="Phobius"/>
    </source>
</evidence>
<dbReference type="EMBL" id="UAWC01000023">
    <property type="protein sequence ID" value="SQB35130.1"/>
    <property type="molecule type" value="Genomic_DNA"/>
</dbReference>
<keyword evidence="1" id="KW-1133">Transmembrane helix</keyword>
<keyword evidence="1" id="KW-0472">Membrane</keyword>
<name>A0A240AJA5_CLOCO</name>
<dbReference type="AlphaFoldDB" id="A0A240AJA5"/>
<feature type="transmembrane region" description="Helical" evidence="1">
    <location>
        <begin position="104"/>
        <end position="137"/>
    </location>
</feature>
<feature type="transmembrane region" description="Helical" evidence="1">
    <location>
        <begin position="54"/>
        <end position="79"/>
    </location>
</feature>
<feature type="transmembrane region" description="Helical" evidence="1">
    <location>
        <begin position="20"/>
        <end position="42"/>
    </location>
</feature>
<accession>A0A240AJA5</accession>
<reference evidence="2 3" key="1">
    <citation type="submission" date="2018-06" db="EMBL/GenBank/DDBJ databases">
        <authorList>
            <consortium name="Pathogen Informatics"/>
            <person name="Doyle S."/>
        </authorList>
    </citation>
    <scope>NUCLEOTIDE SEQUENCE [LARGE SCALE GENOMIC DNA]</scope>
    <source>
        <strain evidence="2 3">NCTC13028</strain>
    </source>
</reference>
<proteinExistence type="predicted"/>
<gene>
    <name evidence="2" type="ORF">NCTC13028_01745</name>
</gene>
<sequence>MNSLNDIFQLNLFDNINQVSILDMIIALSFAFVLGLFIKTIYKKNFKGVMYSESFGVALMVLTLISTLIILATTSKIILSLKMVGALSVIRFRTAIKEPIDTAFLFWAISIGVILGAGLIPIAILGSLFIGITMILFVNRKSNETPYIVVINCDDDECENGVLSIISGKVEKYIIKSKTASMENGVELTVEIRLKEMKTNFINDLYKVKGVSNVVMVSYNGNYMG</sequence>
<evidence type="ECO:0000313" key="3">
    <source>
        <dbReference type="Proteomes" id="UP000250223"/>
    </source>
</evidence>
<dbReference type="Proteomes" id="UP000250223">
    <property type="component" value="Unassembled WGS sequence"/>
</dbReference>
<keyword evidence="1" id="KW-0812">Transmembrane</keyword>
<evidence type="ECO:0000313" key="2">
    <source>
        <dbReference type="EMBL" id="SQB35130.1"/>
    </source>
</evidence>
<dbReference type="InterPro" id="IPR032531">
    <property type="entry name" value="DUF4956"/>
</dbReference>
<dbReference type="Pfam" id="PF16316">
    <property type="entry name" value="DUF4956"/>
    <property type="match status" value="1"/>
</dbReference>
<organism evidence="2 3">
    <name type="scientific">Clostridium cochlearium</name>
    <dbReference type="NCBI Taxonomy" id="1494"/>
    <lineage>
        <taxon>Bacteria</taxon>
        <taxon>Bacillati</taxon>
        <taxon>Bacillota</taxon>
        <taxon>Clostridia</taxon>
        <taxon>Eubacteriales</taxon>
        <taxon>Clostridiaceae</taxon>
        <taxon>Clostridium</taxon>
    </lineage>
</organism>
<protein>
    <submittedName>
        <fullName evidence="2">Twin-arginine translocating C- subunit</fullName>
    </submittedName>
</protein>